<dbReference type="RefSeq" id="WP_031589212.1">
    <property type="nucleotide sequence ID" value="NZ_JNKN01000014.1"/>
</dbReference>
<sequence length="142" mass="16146">MKRLVSIAVCFITIISIAITNINAKTTTVYYGFYGSETTVFKKKGNKLTVKVRSPIDYYKKNRLFTGKTKGKKKTFKLSKKIKYYSAEVDNHMRLYNPKSVKKGSLKKIKNSIKDAQNDYGECYIILVVKNGVATKVVCCFS</sequence>
<proteinExistence type="predicted"/>
<evidence type="ECO:0000256" key="1">
    <source>
        <dbReference type="SAM" id="SignalP"/>
    </source>
</evidence>
<gene>
    <name evidence="2" type="ORF">IV49_GL000471</name>
</gene>
<keyword evidence="3" id="KW-1185">Reference proteome</keyword>
<organism evidence="2 3">
    <name type="scientific">Kandleria vitulina DSM 20405</name>
    <dbReference type="NCBI Taxonomy" id="1410657"/>
    <lineage>
        <taxon>Bacteria</taxon>
        <taxon>Bacillati</taxon>
        <taxon>Bacillota</taxon>
        <taxon>Erysipelotrichia</taxon>
        <taxon>Erysipelotrichales</taxon>
        <taxon>Coprobacillaceae</taxon>
        <taxon>Kandleria</taxon>
    </lineage>
</organism>
<evidence type="ECO:0000313" key="2">
    <source>
        <dbReference type="EMBL" id="KRN50025.1"/>
    </source>
</evidence>
<dbReference type="PATRIC" id="fig|1410657.5.peg.498"/>
<feature type="chain" id="PRO_5038901682" evidence="1">
    <location>
        <begin position="19"/>
        <end position="142"/>
    </location>
</feature>
<feature type="signal peptide" evidence="1">
    <location>
        <begin position="1"/>
        <end position="18"/>
    </location>
</feature>
<dbReference type="Proteomes" id="UP000051841">
    <property type="component" value="Unassembled WGS sequence"/>
</dbReference>
<protein>
    <submittedName>
        <fullName evidence="2">Uncharacterized protein</fullName>
    </submittedName>
</protein>
<comment type="caution">
    <text evidence="2">The sequence shown here is derived from an EMBL/GenBank/DDBJ whole genome shotgun (WGS) entry which is preliminary data.</text>
</comment>
<name>A0A0R2HAF1_9FIRM</name>
<accession>A0A0R2HAF1</accession>
<keyword evidence="1" id="KW-0732">Signal</keyword>
<dbReference type="AlphaFoldDB" id="A0A0R2HAF1"/>
<dbReference type="EMBL" id="JQBL01000015">
    <property type="protein sequence ID" value="KRN50025.1"/>
    <property type="molecule type" value="Genomic_DNA"/>
</dbReference>
<reference evidence="2 3" key="1">
    <citation type="journal article" date="2015" name="Genome Announc.">
        <title>Expanding the biotechnology potential of lactobacilli through comparative genomics of 213 strains and associated genera.</title>
        <authorList>
            <person name="Sun Z."/>
            <person name="Harris H.M."/>
            <person name="McCann A."/>
            <person name="Guo C."/>
            <person name="Argimon S."/>
            <person name="Zhang W."/>
            <person name="Yang X."/>
            <person name="Jeffery I.B."/>
            <person name="Cooney J.C."/>
            <person name="Kagawa T.F."/>
            <person name="Liu W."/>
            <person name="Song Y."/>
            <person name="Salvetti E."/>
            <person name="Wrobel A."/>
            <person name="Rasinkangas P."/>
            <person name="Parkhill J."/>
            <person name="Rea M.C."/>
            <person name="O'Sullivan O."/>
            <person name="Ritari J."/>
            <person name="Douillard F.P."/>
            <person name="Paul Ross R."/>
            <person name="Yang R."/>
            <person name="Briner A.E."/>
            <person name="Felis G.E."/>
            <person name="de Vos W.M."/>
            <person name="Barrangou R."/>
            <person name="Klaenhammer T.R."/>
            <person name="Caufield P.W."/>
            <person name="Cui Y."/>
            <person name="Zhang H."/>
            <person name="O'Toole P.W."/>
        </authorList>
    </citation>
    <scope>NUCLEOTIDE SEQUENCE [LARGE SCALE GENOMIC DNA]</scope>
    <source>
        <strain evidence="2 3">DSM 20405</strain>
    </source>
</reference>
<evidence type="ECO:0000313" key="3">
    <source>
        <dbReference type="Proteomes" id="UP000051841"/>
    </source>
</evidence>